<comment type="caution">
    <text evidence="7">The sequence shown here is derived from an EMBL/GenBank/DDBJ whole genome shotgun (WGS) entry which is preliminary data.</text>
</comment>
<feature type="domain" description="HTH araC/xylS-type" evidence="6">
    <location>
        <begin position="80"/>
        <end position="178"/>
    </location>
</feature>
<evidence type="ECO:0000256" key="3">
    <source>
        <dbReference type="ARBA" id="ARBA00023159"/>
    </source>
</evidence>
<dbReference type="PANTHER" id="PTHR46796:SF6">
    <property type="entry name" value="ARAC SUBFAMILY"/>
    <property type="match status" value="1"/>
</dbReference>
<evidence type="ECO:0000313" key="7">
    <source>
        <dbReference type="EMBL" id="TBU79231.1"/>
    </source>
</evidence>
<gene>
    <name evidence="7" type="ORF">DNK06_12485</name>
</gene>
<dbReference type="Proteomes" id="UP000292302">
    <property type="component" value="Unassembled WGS sequence"/>
</dbReference>
<dbReference type="InterPro" id="IPR018060">
    <property type="entry name" value="HTH_AraC"/>
</dbReference>
<sequence>MGSLGEFRAIPPCLHQAGRDPQMLARVAKLLGDAATALQEDTQSAYFYLDQAMELLRQANNCSECGARHAGGGLTRWQARRLDQYISQKLAEPIRTCDLAAQLSLSSSHFSHVFKQSFGITPLAYVARKRIEAAREMMLATEAPLTHIAHAHGFCDQSHFTRTFRRETGLSPLMWRQRCAPRTQPGNDHQESI</sequence>
<accession>A0A4Q9QKD9</accession>
<dbReference type="PANTHER" id="PTHR46796">
    <property type="entry name" value="HTH-TYPE TRANSCRIPTIONAL ACTIVATOR RHAS-RELATED"/>
    <property type="match status" value="1"/>
</dbReference>
<dbReference type="Pfam" id="PF12833">
    <property type="entry name" value="HTH_18"/>
    <property type="match status" value="1"/>
</dbReference>
<proteinExistence type="predicted"/>
<name>A0A4Q9QKD9_9GAMM</name>
<dbReference type="SMART" id="SM00342">
    <property type="entry name" value="HTH_ARAC"/>
    <property type="match status" value="1"/>
</dbReference>
<evidence type="ECO:0000313" key="8">
    <source>
        <dbReference type="Proteomes" id="UP000292302"/>
    </source>
</evidence>
<dbReference type="PROSITE" id="PS01124">
    <property type="entry name" value="HTH_ARAC_FAMILY_2"/>
    <property type="match status" value="1"/>
</dbReference>
<dbReference type="GO" id="GO:0003700">
    <property type="term" value="F:DNA-binding transcription factor activity"/>
    <property type="evidence" value="ECO:0007669"/>
    <property type="project" value="InterPro"/>
</dbReference>
<evidence type="ECO:0000256" key="4">
    <source>
        <dbReference type="ARBA" id="ARBA00023163"/>
    </source>
</evidence>
<keyword evidence="2" id="KW-0238">DNA-binding</keyword>
<evidence type="ECO:0000256" key="1">
    <source>
        <dbReference type="ARBA" id="ARBA00023015"/>
    </source>
</evidence>
<organism evidence="7 8">
    <name type="scientific">Phytopseudomonas daroniae</name>
    <dbReference type="NCBI Taxonomy" id="2487519"/>
    <lineage>
        <taxon>Bacteria</taxon>
        <taxon>Pseudomonadati</taxon>
        <taxon>Pseudomonadota</taxon>
        <taxon>Gammaproteobacteria</taxon>
        <taxon>Pseudomonadales</taxon>
        <taxon>Pseudomonadaceae</taxon>
        <taxon>Phytopseudomonas</taxon>
    </lineage>
</organism>
<dbReference type="RefSeq" id="WP_131180348.1">
    <property type="nucleotide sequence ID" value="NZ_QJUI01000010.1"/>
</dbReference>
<dbReference type="GO" id="GO:0043565">
    <property type="term" value="F:sequence-specific DNA binding"/>
    <property type="evidence" value="ECO:0007669"/>
    <property type="project" value="InterPro"/>
</dbReference>
<evidence type="ECO:0000256" key="5">
    <source>
        <dbReference type="ARBA" id="ARBA00037345"/>
    </source>
</evidence>
<dbReference type="AlphaFoldDB" id="A0A4Q9QKD9"/>
<dbReference type="InterPro" id="IPR050204">
    <property type="entry name" value="AraC_XylS_family_regulators"/>
</dbReference>
<protein>
    <submittedName>
        <fullName evidence="7">AraC family transcriptional regulator</fullName>
    </submittedName>
</protein>
<reference evidence="7 8" key="1">
    <citation type="submission" date="2018-06" db="EMBL/GenBank/DDBJ databases">
        <title>Three novel Pseudomonas species isolated from symptomatic oak.</title>
        <authorList>
            <person name="Bueno-Gonzalez V."/>
            <person name="Brady C."/>
        </authorList>
    </citation>
    <scope>NUCLEOTIDE SEQUENCE [LARGE SCALE GENOMIC DNA]</scope>
    <source>
        <strain evidence="7 8">P9A</strain>
    </source>
</reference>
<dbReference type="SUPFAM" id="SSF46689">
    <property type="entry name" value="Homeodomain-like"/>
    <property type="match status" value="2"/>
</dbReference>
<evidence type="ECO:0000256" key="2">
    <source>
        <dbReference type="ARBA" id="ARBA00023125"/>
    </source>
</evidence>
<keyword evidence="3" id="KW-0010">Activator</keyword>
<comment type="function">
    <text evidence="5">Regulatory protein of the TOL plasmid xyl operons. XylS activates the xylXYZLTEGFJQKIH operon required for the degradation of toluene, m-xylene and p-xylene.</text>
</comment>
<dbReference type="OrthoDB" id="110167at2"/>
<dbReference type="InterPro" id="IPR009057">
    <property type="entry name" value="Homeodomain-like_sf"/>
</dbReference>
<dbReference type="Gene3D" id="1.10.10.60">
    <property type="entry name" value="Homeodomain-like"/>
    <property type="match status" value="2"/>
</dbReference>
<keyword evidence="8" id="KW-1185">Reference proteome</keyword>
<keyword evidence="4" id="KW-0804">Transcription</keyword>
<evidence type="ECO:0000259" key="6">
    <source>
        <dbReference type="PROSITE" id="PS01124"/>
    </source>
</evidence>
<keyword evidence="1" id="KW-0805">Transcription regulation</keyword>
<dbReference type="EMBL" id="QJUI01000010">
    <property type="protein sequence ID" value="TBU79231.1"/>
    <property type="molecule type" value="Genomic_DNA"/>
</dbReference>